<protein>
    <submittedName>
        <fullName evidence="2">Uncharacterized protein</fullName>
    </submittedName>
</protein>
<sequence>MKKYIFSVLLVFCCAGLRAECPADAETTEEAGITASIAVQLENDGTWNNRIRIFEDDKRFSIVISVEDAGILYENSELLWADISMSCEACYKSPVFYAGRLELKSMIREIYGSDCSTAGASVFLENGMLSVTDSFSGSSRYGAVFFPQTGADTALWGFRENDGSLSSGVYTELPVHLRPAENLLLNLEFLLCGSIAPETVCSGWFSDEAVMPLQPVLNPAATVMFDVKGARDFSLALSMLSACSLPMYTEPGGFFRLFGQCETAGLSLCCSLGLAGRDYLTPGGEKARYPLSAGFELTGIQQAGRAEFDFEASYSYRRGRMAVVPSRVFAQKEELSVEAGMLLGRIKCTAVTEYCRRWDEEGLIIENIDTGAELGLKLEGFFIELDGGISMEAEYGWYSPLCAEGGAAFEYSGELFGISLSVKNGKEFNSSAGLCFTTGTAVVGINIDLNEREGFSFRISAETR</sequence>
<name>A0AAJ1IFY7_9SPIO</name>
<dbReference type="Proteomes" id="UP001221217">
    <property type="component" value="Unassembled WGS sequence"/>
</dbReference>
<evidence type="ECO:0000313" key="3">
    <source>
        <dbReference type="Proteomes" id="UP001221217"/>
    </source>
</evidence>
<keyword evidence="1" id="KW-0732">Signal</keyword>
<reference evidence="2 3" key="1">
    <citation type="submission" date="2022-12" db="EMBL/GenBank/DDBJ databases">
        <title>Metagenome assembled genome from gulf of manar.</title>
        <authorList>
            <person name="Kohli P."/>
            <person name="Pk S."/>
            <person name="Venkata Ramana C."/>
            <person name="Sasikala C."/>
        </authorList>
    </citation>
    <scope>NUCLEOTIDE SEQUENCE [LARGE SCALE GENOMIC DNA]</scope>
    <source>
        <strain evidence="2">JB008</strain>
    </source>
</reference>
<evidence type="ECO:0000313" key="2">
    <source>
        <dbReference type="EMBL" id="MDC7227439.1"/>
    </source>
</evidence>
<dbReference type="AlphaFoldDB" id="A0AAJ1IFY7"/>
<feature type="chain" id="PRO_5042491549" evidence="1">
    <location>
        <begin position="20"/>
        <end position="464"/>
    </location>
</feature>
<feature type="signal peptide" evidence="1">
    <location>
        <begin position="1"/>
        <end position="19"/>
    </location>
</feature>
<gene>
    <name evidence="2" type="ORF">PQJ61_11810</name>
</gene>
<organism evidence="2 3">
    <name type="scientific">Candidatus Thalassospirochaeta sargassi</name>
    <dbReference type="NCBI Taxonomy" id="3119039"/>
    <lineage>
        <taxon>Bacteria</taxon>
        <taxon>Pseudomonadati</taxon>
        <taxon>Spirochaetota</taxon>
        <taxon>Spirochaetia</taxon>
        <taxon>Spirochaetales</taxon>
        <taxon>Spirochaetaceae</taxon>
        <taxon>Candidatus Thalassospirochaeta</taxon>
    </lineage>
</organism>
<accession>A0AAJ1IFY7</accession>
<comment type="caution">
    <text evidence="2">The sequence shown here is derived from an EMBL/GenBank/DDBJ whole genome shotgun (WGS) entry which is preliminary data.</text>
</comment>
<dbReference type="EMBL" id="JAQQAL010000025">
    <property type="protein sequence ID" value="MDC7227439.1"/>
    <property type="molecule type" value="Genomic_DNA"/>
</dbReference>
<evidence type="ECO:0000256" key="1">
    <source>
        <dbReference type="SAM" id="SignalP"/>
    </source>
</evidence>
<proteinExistence type="predicted"/>